<dbReference type="PROSITE" id="PS50089">
    <property type="entry name" value="ZF_RING_2"/>
    <property type="match status" value="1"/>
</dbReference>
<dbReference type="SMART" id="SM00184">
    <property type="entry name" value="RING"/>
    <property type="match status" value="1"/>
</dbReference>
<feature type="domain" description="RING-type" evidence="6">
    <location>
        <begin position="127"/>
        <end position="167"/>
    </location>
</feature>
<gene>
    <name evidence="7" type="ORF">B0A48_10028</name>
</gene>
<keyword evidence="5" id="KW-0472">Membrane</keyword>
<keyword evidence="5" id="KW-1133">Transmembrane helix</keyword>
<dbReference type="GO" id="GO:0008270">
    <property type="term" value="F:zinc ion binding"/>
    <property type="evidence" value="ECO:0007669"/>
    <property type="project" value="UniProtKB-KW"/>
</dbReference>
<evidence type="ECO:0000256" key="3">
    <source>
        <dbReference type="ARBA" id="ARBA00022833"/>
    </source>
</evidence>
<dbReference type="STRING" id="1507870.A0A1V8T428"/>
<proteinExistence type="predicted"/>
<sequence length="172" mass="19251">MASPAPSHQPSGPSTVMISLFVIFGLLAIVLLAYYLDRRHSRRAAEARAQEPKSIQARQQTEEILERMPTFRWTVESAKGIAVDQDAPSKPTPALIASMGQVLTGALKRVHVTDPGPDRYKPTTIWCPICTEAIVLNSLVRRLPCKHVYHHGCIERWLRRQTSCPLCIVEET</sequence>
<dbReference type="InterPro" id="IPR001841">
    <property type="entry name" value="Znf_RING"/>
</dbReference>
<evidence type="ECO:0000256" key="5">
    <source>
        <dbReference type="SAM" id="Phobius"/>
    </source>
</evidence>
<dbReference type="InParanoid" id="A0A1V8T428"/>
<dbReference type="EMBL" id="NAJO01000018">
    <property type="protein sequence ID" value="OQO05932.1"/>
    <property type="molecule type" value="Genomic_DNA"/>
</dbReference>
<dbReference type="InterPro" id="IPR013083">
    <property type="entry name" value="Znf_RING/FYVE/PHD"/>
</dbReference>
<comment type="caution">
    <text evidence="7">The sequence shown here is derived from an EMBL/GenBank/DDBJ whole genome shotgun (WGS) entry which is preliminary data.</text>
</comment>
<name>A0A1V8T428_9PEZI</name>
<evidence type="ECO:0000313" key="7">
    <source>
        <dbReference type="EMBL" id="OQO05932.1"/>
    </source>
</evidence>
<dbReference type="Gene3D" id="3.30.40.10">
    <property type="entry name" value="Zinc/RING finger domain, C3HC4 (zinc finger)"/>
    <property type="match status" value="1"/>
</dbReference>
<keyword evidence="1" id="KW-0479">Metal-binding</keyword>
<protein>
    <recommendedName>
        <fullName evidence="6">RING-type domain-containing protein</fullName>
    </recommendedName>
</protein>
<evidence type="ECO:0000259" key="6">
    <source>
        <dbReference type="PROSITE" id="PS50089"/>
    </source>
</evidence>
<evidence type="ECO:0000256" key="4">
    <source>
        <dbReference type="PROSITE-ProRule" id="PRU00175"/>
    </source>
</evidence>
<dbReference type="Proteomes" id="UP000192596">
    <property type="component" value="Unassembled WGS sequence"/>
</dbReference>
<feature type="transmembrane region" description="Helical" evidence="5">
    <location>
        <begin position="16"/>
        <end position="36"/>
    </location>
</feature>
<reference evidence="8" key="1">
    <citation type="submission" date="2017-03" db="EMBL/GenBank/DDBJ databases">
        <title>Genomes of endolithic fungi from Antarctica.</title>
        <authorList>
            <person name="Coleine C."/>
            <person name="Masonjones S."/>
            <person name="Stajich J.E."/>
        </authorList>
    </citation>
    <scope>NUCLEOTIDE SEQUENCE [LARGE SCALE GENOMIC DNA]</scope>
    <source>
        <strain evidence="8">CCFEE 5527</strain>
    </source>
</reference>
<keyword evidence="5" id="KW-0812">Transmembrane</keyword>
<evidence type="ECO:0000256" key="2">
    <source>
        <dbReference type="ARBA" id="ARBA00022771"/>
    </source>
</evidence>
<organism evidence="7 8">
    <name type="scientific">Cryoendolithus antarcticus</name>
    <dbReference type="NCBI Taxonomy" id="1507870"/>
    <lineage>
        <taxon>Eukaryota</taxon>
        <taxon>Fungi</taxon>
        <taxon>Dikarya</taxon>
        <taxon>Ascomycota</taxon>
        <taxon>Pezizomycotina</taxon>
        <taxon>Dothideomycetes</taxon>
        <taxon>Dothideomycetidae</taxon>
        <taxon>Cladosporiales</taxon>
        <taxon>Cladosporiaceae</taxon>
        <taxon>Cryoendolithus</taxon>
    </lineage>
</organism>
<dbReference type="SUPFAM" id="SSF57850">
    <property type="entry name" value="RING/U-box"/>
    <property type="match status" value="1"/>
</dbReference>
<dbReference type="Pfam" id="PF13639">
    <property type="entry name" value="zf-RING_2"/>
    <property type="match status" value="1"/>
</dbReference>
<keyword evidence="8" id="KW-1185">Reference proteome</keyword>
<keyword evidence="2 4" id="KW-0863">Zinc-finger</keyword>
<keyword evidence="3" id="KW-0862">Zinc</keyword>
<dbReference type="OrthoDB" id="8062037at2759"/>
<dbReference type="PANTHER" id="PTHR14155">
    <property type="entry name" value="RING FINGER DOMAIN-CONTAINING"/>
    <property type="match status" value="1"/>
</dbReference>
<dbReference type="PANTHER" id="PTHR14155:SF610">
    <property type="entry name" value="OS01G0755700 PROTEIN"/>
    <property type="match status" value="1"/>
</dbReference>
<evidence type="ECO:0000256" key="1">
    <source>
        <dbReference type="ARBA" id="ARBA00022723"/>
    </source>
</evidence>
<dbReference type="InterPro" id="IPR053238">
    <property type="entry name" value="RING-H2_zinc_finger"/>
</dbReference>
<accession>A0A1V8T428</accession>
<evidence type="ECO:0000313" key="8">
    <source>
        <dbReference type="Proteomes" id="UP000192596"/>
    </source>
</evidence>
<dbReference type="AlphaFoldDB" id="A0A1V8T428"/>